<evidence type="ECO:0000313" key="2">
    <source>
        <dbReference type="EMBL" id="BEG99561.1"/>
    </source>
</evidence>
<protein>
    <submittedName>
        <fullName evidence="2">Membrane protein</fullName>
    </submittedName>
</protein>
<sequence length="97" mass="10834">MLIITIILFMATGIFAGYLIRNKNIGIVSRIVTGFIWLLLFLLGMEVGGNERLIKGLYVFGLEALILMIAGVTGSILASWALWRYISKNEQKKNNQS</sequence>
<keyword evidence="3" id="KW-1185">Reference proteome</keyword>
<proteinExistence type="predicted"/>
<gene>
    <name evidence="2" type="ORF">BSYN_18260</name>
</gene>
<organism evidence="2 3">
    <name type="scientific">Bacteroides sedimenti</name>
    <dbReference type="NCBI Taxonomy" id="2136147"/>
    <lineage>
        <taxon>Bacteria</taxon>
        <taxon>Pseudomonadati</taxon>
        <taxon>Bacteroidota</taxon>
        <taxon>Bacteroidia</taxon>
        <taxon>Bacteroidales</taxon>
        <taxon>Bacteroidaceae</taxon>
        <taxon>Bacteroides</taxon>
    </lineage>
</organism>
<keyword evidence="1" id="KW-1133">Transmembrane helix</keyword>
<reference evidence="2 3" key="1">
    <citation type="submission" date="2023-04" db="EMBL/GenBank/DDBJ databases">
        <title>Draft genome sequence of acteroides sedimenti strain YN3PY1.</title>
        <authorList>
            <person name="Yoshida N."/>
        </authorList>
    </citation>
    <scope>NUCLEOTIDE SEQUENCE [LARGE SCALE GENOMIC DNA]</scope>
    <source>
        <strain evidence="2 3">YN3PY1</strain>
    </source>
</reference>
<keyword evidence="1" id="KW-0812">Transmembrane</keyword>
<dbReference type="Proteomes" id="UP001496674">
    <property type="component" value="Chromosome"/>
</dbReference>
<accession>A0ABM8IC61</accession>
<keyword evidence="1" id="KW-0472">Membrane</keyword>
<feature type="transmembrane region" description="Helical" evidence="1">
    <location>
        <begin position="26"/>
        <end position="45"/>
    </location>
</feature>
<feature type="transmembrane region" description="Helical" evidence="1">
    <location>
        <begin position="57"/>
        <end position="83"/>
    </location>
</feature>
<dbReference type="InterPro" id="IPR005642">
    <property type="entry name" value="LysO"/>
</dbReference>
<evidence type="ECO:0000313" key="3">
    <source>
        <dbReference type="Proteomes" id="UP001496674"/>
    </source>
</evidence>
<dbReference type="EMBL" id="AP028055">
    <property type="protein sequence ID" value="BEG99561.1"/>
    <property type="molecule type" value="Genomic_DNA"/>
</dbReference>
<dbReference type="RefSeq" id="WP_434533881.1">
    <property type="nucleotide sequence ID" value="NZ_AP028055.1"/>
</dbReference>
<evidence type="ECO:0000256" key="1">
    <source>
        <dbReference type="SAM" id="Phobius"/>
    </source>
</evidence>
<name>A0ABM8IC61_9BACE</name>
<dbReference type="Pfam" id="PF03956">
    <property type="entry name" value="Lys_export"/>
    <property type="match status" value="1"/>
</dbReference>